<reference evidence="3 4" key="1">
    <citation type="submission" date="2016-03" db="EMBL/GenBank/DDBJ databases">
        <title>EvidentialGene: Evidence-directed Construction of Genes on Genomes.</title>
        <authorList>
            <person name="Gilbert D.G."/>
            <person name="Choi J.-H."/>
            <person name="Mockaitis K."/>
            <person name="Colbourne J."/>
            <person name="Pfrender M."/>
        </authorList>
    </citation>
    <scope>NUCLEOTIDE SEQUENCE [LARGE SCALE GENOMIC DNA]</scope>
    <source>
        <strain evidence="3 4">Xinb3</strain>
        <tissue evidence="3">Complete organism</tissue>
    </source>
</reference>
<evidence type="ECO:0000313" key="3">
    <source>
        <dbReference type="EMBL" id="KZS14074.1"/>
    </source>
</evidence>
<gene>
    <name evidence="3" type="ORF">APZ42_020729</name>
</gene>
<sequence length="101" mass="11331">MAMWIKVILIAVLAIAGLCADGADREMMRNAMEHLLQIRPPASVPSGRSKRQDYGDSESSTSSPHLYMMELYKKYLTSDSMKTRSNTIRSIIPSRGKIQNI</sequence>
<feature type="chain" id="PRO_5007854348" evidence="2">
    <location>
        <begin position="21"/>
        <end position="101"/>
    </location>
</feature>
<feature type="signal peptide" evidence="2">
    <location>
        <begin position="1"/>
        <end position="20"/>
    </location>
</feature>
<evidence type="ECO:0000256" key="1">
    <source>
        <dbReference type="SAM" id="MobiDB-lite"/>
    </source>
</evidence>
<keyword evidence="2" id="KW-0732">Signal</keyword>
<keyword evidence="4" id="KW-1185">Reference proteome</keyword>
<evidence type="ECO:0000313" key="4">
    <source>
        <dbReference type="Proteomes" id="UP000076858"/>
    </source>
</evidence>
<dbReference type="Proteomes" id="UP000076858">
    <property type="component" value="Unassembled WGS sequence"/>
</dbReference>
<dbReference type="OrthoDB" id="5987191at2759"/>
<protein>
    <submittedName>
        <fullName evidence="3">Uncharacterized protein</fullName>
    </submittedName>
</protein>
<accession>A0A164XC98</accession>
<comment type="caution">
    <text evidence="3">The sequence shown here is derived from an EMBL/GenBank/DDBJ whole genome shotgun (WGS) entry which is preliminary data.</text>
</comment>
<feature type="region of interest" description="Disordered" evidence="1">
    <location>
        <begin position="39"/>
        <end position="63"/>
    </location>
</feature>
<evidence type="ECO:0000256" key="2">
    <source>
        <dbReference type="SAM" id="SignalP"/>
    </source>
</evidence>
<organism evidence="3 4">
    <name type="scientific">Daphnia magna</name>
    <dbReference type="NCBI Taxonomy" id="35525"/>
    <lineage>
        <taxon>Eukaryota</taxon>
        <taxon>Metazoa</taxon>
        <taxon>Ecdysozoa</taxon>
        <taxon>Arthropoda</taxon>
        <taxon>Crustacea</taxon>
        <taxon>Branchiopoda</taxon>
        <taxon>Diplostraca</taxon>
        <taxon>Cladocera</taxon>
        <taxon>Anomopoda</taxon>
        <taxon>Daphniidae</taxon>
        <taxon>Daphnia</taxon>
    </lineage>
</organism>
<proteinExistence type="predicted"/>
<dbReference type="AlphaFoldDB" id="A0A164XC98"/>
<name>A0A164XC98_9CRUS</name>
<dbReference type="EMBL" id="LRGB01001005">
    <property type="protein sequence ID" value="KZS14074.1"/>
    <property type="molecule type" value="Genomic_DNA"/>
</dbReference>